<keyword evidence="1" id="KW-0808">Transferase</keyword>
<dbReference type="Pfam" id="PF13469">
    <property type="entry name" value="Sulfotransfer_3"/>
    <property type="match status" value="1"/>
</dbReference>
<gene>
    <name evidence="1" type="ORF">CGI_10021878</name>
</gene>
<reference evidence="1" key="1">
    <citation type="journal article" date="2012" name="Nature">
        <title>The oyster genome reveals stress adaptation and complexity of shell formation.</title>
        <authorList>
            <person name="Zhang G."/>
            <person name="Fang X."/>
            <person name="Guo X."/>
            <person name="Li L."/>
            <person name="Luo R."/>
            <person name="Xu F."/>
            <person name="Yang P."/>
            <person name="Zhang L."/>
            <person name="Wang X."/>
            <person name="Qi H."/>
            <person name="Xiong Z."/>
            <person name="Que H."/>
            <person name="Xie Y."/>
            <person name="Holland P.W."/>
            <person name="Paps J."/>
            <person name="Zhu Y."/>
            <person name="Wu F."/>
            <person name="Chen Y."/>
            <person name="Wang J."/>
            <person name="Peng C."/>
            <person name="Meng J."/>
            <person name="Yang L."/>
            <person name="Liu J."/>
            <person name="Wen B."/>
            <person name="Zhang N."/>
            <person name="Huang Z."/>
            <person name="Zhu Q."/>
            <person name="Feng Y."/>
            <person name="Mount A."/>
            <person name="Hedgecock D."/>
            <person name="Xu Z."/>
            <person name="Liu Y."/>
            <person name="Domazet-Loso T."/>
            <person name="Du Y."/>
            <person name="Sun X."/>
            <person name="Zhang S."/>
            <person name="Liu B."/>
            <person name="Cheng P."/>
            <person name="Jiang X."/>
            <person name="Li J."/>
            <person name="Fan D."/>
            <person name="Wang W."/>
            <person name="Fu W."/>
            <person name="Wang T."/>
            <person name="Wang B."/>
            <person name="Zhang J."/>
            <person name="Peng Z."/>
            <person name="Li Y."/>
            <person name="Li N."/>
            <person name="Wang J."/>
            <person name="Chen M."/>
            <person name="He Y."/>
            <person name="Tan F."/>
            <person name="Song X."/>
            <person name="Zheng Q."/>
            <person name="Huang R."/>
            <person name="Yang H."/>
            <person name="Du X."/>
            <person name="Chen L."/>
            <person name="Yang M."/>
            <person name="Gaffney P.M."/>
            <person name="Wang S."/>
            <person name="Luo L."/>
            <person name="She Z."/>
            <person name="Ming Y."/>
            <person name="Huang W."/>
            <person name="Zhang S."/>
            <person name="Huang B."/>
            <person name="Zhang Y."/>
            <person name="Qu T."/>
            <person name="Ni P."/>
            <person name="Miao G."/>
            <person name="Wang J."/>
            <person name="Wang Q."/>
            <person name="Steinberg C.E."/>
            <person name="Wang H."/>
            <person name="Li N."/>
            <person name="Qian L."/>
            <person name="Zhang G."/>
            <person name="Li Y."/>
            <person name="Yang H."/>
            <person name="Liu X."/>
            <person name="Wang J."/>
            <person name="Yin Y."/>
            <person name="Wang J."/>
        </authorList>
    </citation>
    <scope>NUCLEOTIDE SEQUENCE [LARGE SCALE GENOMIC DNA]</scope>
    <source>
        <strain evidence="1">05x7-T-G4-1.051#20</strain>
    </source>
</reference>
<dbReference type="InterPro" id="IPR027417">
    <property type="entry name" value="P-loop_NTPase"/>
</dbReference>
<dbReference type="InParanoid" id="K1R4F3"/>
<dbReference type="GO" id="GO:0006044">
    <property type="term" value="P:N-acetylglucosamine metabolic process"/>
    <property type="evidence" value="ECO:0007669"/>
    <property type="project" value="TreeGrafter"/>
</dbReference>
<evidence type="ECO:0000313" key="1">
    <source>
        <dbReference type="EMBL" id="EKC40633.1"/>
    </source>
</evidence>
<sequence length="682" mass="77769">MATPRKTNVTSVVSWGYNYYQCISTKVINLEIPDGSIQASRKVGKIDNRCVVTCRECYSSSGHRYIVMIKKRWKRVVLTLGLMLATAHLYLTLFAVQKNTYVHGGRRLDAFNVRSTASAHLSNFSKITPKINRGVPMGTNSIFYEVNRERTSRRNPSTSVTPATVREREDNGTLFYGRGGGEVPPDRSNSTQILIVAYIRSGSSLTGDILQQDPDSFYVYEPLHFTEKNGAKIHRMIKKRWKRVVLTLGLMLATAHLYLTLFAVQKNTYVHGGRRLDAFNVRSTASAHLSNFSKITPKINRGVPMGTNSIFYEVNRERTSRRNPSTSVTPATVREREDNGTLFYGRGGGEVPPDRSNSTQILIVAYIRSGSSLTGDILQQDPDSFYVYEPLHFTEKNGAKIHRVQLLNGEVVDIGRKHFFDRAFTVINSYFDCDFARLDFGTLVHGFQTFGNKTNKFIKCYVNKTGQKIQKKLAAQICGVQLQDSCQRSKFRTIKTIRIPMMHVETLLQRYPNLKVIHLVRDPRAQVNSIDLLAKTTKYNKGFARQKCTAMNKDFYFSEQYRSRYPGRIMRLYYEDLASNPIKTSRSLYDFTGMNFSSTVRDYISGITSTGRDGCAICSRRANSSEHVEKWRLNLKYSEVKLIDKQCQETYEHYGFLPARSKAELRDLTIPLRLPRSEMEAS</sequence>
<dbReference type="PANTHER" id="PTHR10704">
    <property type="entry name" value="CARBOHYDRATE SULFOTRANSFERASE"/>
    <property type="match status" value="1"/>
</dbReference>
<dbReference type="EMBL" id="JH817080">
    <property type="protein sequence ID" value="EKC40633.1"/>
    <property type="molecule type" value="Genomic_DNA"/>
</dbReference>
<accession>K1R4F3</accession>
<proteinExistence type="predicted"/>
<dbReference type="SUPFAM" id="SSF52540">
    <property type="entry name" value="P-loop containing nucleoside triphosphate hydrolases"/>
    <property type="match status" value="1"/>
</dbReference>
<protein>
    <submittedName>
        <fullName evidence="1">Carbohydrate sulfotransferase 3</fullName>
    </submittedName>
</protein>
<dbReference type="GO" id="GO:0001517">
    <property type="term" value="F:N-acetylglucosamine 6-O-sulfotransferase activity"/>
    <property type="evidence" value="ECO:0007669"/>
    <property type="project" value="TreeGrafter"/>
</dbReference>
<name>K1R4F3_MAGGI</name>
<dbReference type="Gene3D" id="3.40.50.300">
    <property type="entry name" value="P-loop containing nucleotide triphosphate hydrolases"/>
    <property type="match status" value="2"/>
</dbReference>
<dbReference type="HOGENOM" id="CLU_403471_0_0_1"/>
<organism evidence="1">
    <name type="scientific">Magallana gigas</name>
    <name type="common">Pacific oyster</name>
    <name type="synonym">Crassostrea gigas</name>
    <dbReference type="NCBI Taxonomy" id="29159"/>
    <lineage>
        <taxon>Eukaryota</taxon>
        <taxon>Metazoa</taxon>
        <taxon>Spiralia</taxon>
        <taxon>Lophotrochozoa</taxon>
        <taxon>Mollusca</taxon>
        <taxon>Bivalvia</taxon>
        <taxon>Autobranchia</taxon>
        <taxon>Pteriomorphia</taxon>
        <taxon>Ostreida</taxon>
        <taxon>Ostreoidea</taxon>
        <taxon>Ostreidae</taxon>
        <taxon>Magallana</taxon>
    </lineage>
</organism>
<dbReference type="PANTHER" id="PTHR10704:SF44">
    <property type="entry name" value="LD35051P-RELATED"/>
    <property type="match status" value="1"/>
</dbReference>
<dbReference type="InterPro" id="IPR051135">
    <property type="entry name" value="Gal/GlcNAc/GalNAc_ST"/>
</dbReference>
<dbReference type="GO" id="GO:0006790">
    <property type="term" value="P:sulfur compound metabolic process"/>
    <property type="evidence" value="ECO:0007669"/>
    <property type="project" value="TreeGrafter"/>
</dbReference>
<dbReference type="AlphaFoldDB" id="K1R4F3"/>